<protein>
    <submittedName>
        <fullName evidence="1">Uncharacterized protein</fullName>
    </submittedName>
</protein>
<gene>
    <name evidence="1" type="ORF">SDC9_44340</name>
</gene>
<reference evidence="1" key="1">
    <citation type="submission" date="2019-08" db="EMBL/GenBank/DDBJ databases">
        <authorList>
            <person name="Kucharzyk K."/>
            <person name="Murdoch R.W."/>
            <person name="Higgins S."/>
            <person name="Loffler F."/>
        </authorList>
    </citation>
    <scope>NUCLEOTIDE SEQUENCE</scope>
</reference>
<comment type="caution">
    <text evidence="1">The sequence shown here is derived from an EMBL/GenBank/DDBJ whole genome shotgun (WGS) entry which is preliminary data.</text>
</comment>
<name>A0A644W3W4_9ZZZZ</name>
<organism evidence="1">
    <name type="scientific">bioreactor metagenome</name>
    <dbReference type="NCBI Taxonomy" id="1076179"/>
    <lineage>
        <taxon>unclassified sequences</taxon>
        <taxon>metagenomes</taxon>
        <taxon>ecological metagenomes</taxon>
    </lineage>
</organism>
<accession>A0A644W3W4</accession>
<dbReference type="AlphaFoldDB" id="A0A644W3W4"/>
<sequence length="414" mass="46536">MDLWYEENIDDLFSNDESIDSVAMSFFSAIGHTCASTPLYTDRDPMHFVYGTLATKTVLSPSDRSALLLAKSISLLFIMDGSVFVSAKNNIINYFAVDLFATRGNRSVAASEIQMVVARIVASNTVIFFRNEDAYMLSFSLKNPDGKGSVVFSDWFSAGSHDDCFYESLAAFNFSFASANAFYADFCQAVARHYYTYPCSRELARYEILPAILGTENEREYLTRDDLSDMVRNILLKPINDYGEDYIDEFISDYSSDEFDDIDFDLLEYELEQMGAFDDDFQDTSFEDEIELAAQASSTQNPSFDSSGIPANIMCNPDKLLAWLDEHDNEPNNDVETRPTLLETISSEDLLLEALELEDLDYIDNRSKGGVFWIVGGPEISLFIDDLSTKLGYVFTFKAGGGRATTGEDAWWSK</sequence>
<dbReference type="EMBL" id="VSSQ01000592">
    <property type="protein sequence ID" value="MPL98140.1"/>
    <property type="molecule type" value="Genomic_DNA"/>
</dbReference>
<evidence type="ECO:0000313" key="1">
    <source>
        <dbReference type="EMBL" id="MPL98140.1"/>
    </source>
</evidence>
<proteinExistence type="predicted"/>